<accession>A0A4R6P6A0</accession>
<evidence type="ECO:0000256" key="1">
    <source>
        <dbReference type="SAM" id="MobiDB-lite"/>
    </source>
</evidence>
<reference evidence="2 3" key="1">
    <citation type="submission" date="2019-03" db="EMBL/GenBank/DDBJ databases">
        <title>Freshwater and sediment microbial communities from various areas in North America, analyzing microbe dynamics in response to fracking.</title>
        <authorList>
            <person name="Lamendella R."/>
        </authorList>
    </citation>
    <scope>NUCLEOTIDE SEQUENCE [LARGE SCALE GENOMIC DNA]</scope>
    <source>
        <strain evidence="2 3">18_TX</strain>
    </source>
</reference>
<sequence length="195" mass="21505">MNQFKAIPSDHMSPELGTENTQQEFSHASWHAPATAVFDDFRQHEPVIVDADTSLAKTESLLHKSGQRYACVSNTKGNIIGFVALREFYGRRAMQLALQAQIPRAEVSVSALMVNLAQLPQIEYRLLNQARIGDAAATLKTRGYDFLVIKEGEILRGVISSLRIAEVTGESVNIYHSASTFAEIMTAVSHGELMD</sequence>
<dbReference type="EMBL" id="SNXI01000007">
    <property type="protein sequence ID" value="TDP33237.1"/>
    <property type="molecule type" value="Genomic_DNA"/>
</dbReference>
<dbReference type="OrthoDB" id="6238083at2"/>
<evidence type="ECO:0000313" key="2">
    <source>
        <dbReference type="EMBL" id="TDP33237.1"/>
    </source>
</evidence>
<dbReference type="Gene3D" id="3.10.580.10">
    <property type="entry name" value="CBS-domain"/>
    <property type="match status" value="1"/>
</dbReference>
<dbReference type="Proteomes" id="UP000295531">
    <property type="component" value="Unassembled WGS sequence"/>
</dbReference>
<name>A0A4R6P6A0_9GAMM</name>
<dbReference type="InterPro" id="IPR046342">
    <property type="entry name" value="CBS_dom_sf"/>
</dbReference>
<gene>
    <name evidence="2" type="ORF">DEU29_10756</name>
</gene>
<evidence type="ECO:0008006" key="4">
    <source>
        <dbReference type="Google" id="ProtNLM"/>
    </source>
</evidence>
<dbReference type="SUPFAM" id="SSF54631">
    <property type="entry name" value="CBS-domain pair"/>
    <property type="match status" value="1"/>
</dbReference>
<evidence type="ECO:0000313" key="3">
    <source>
        <dbReference type="Proteomes" id="UP000295531"/>
    </source>
</evidence>
<dbReference type="AlphaFoldDB" id="A0A4R6P6A0"/>
<feature type="region of interest" description="Disordered" evidence="1">
    <location>
        <begin position="1"/>
        <end position="25"/>
    </location>
</feature>
<dbReference type="RefSeq" id="WP_133539547.1">
    <property type="nucleotide sequence ID" value="NZ_SNXI01000007.1"/>
</dbReference>
<comment type="caution">
    <text evidence="2">The sequence shown here is derived from an EMBL/GenBank/DDBJ whole genome shotgun (WGS) entry which is preliminary data.</text>
</comment>
<keyword evidence="3" id="KW-1185">Reference proteome</keyword>
<protein>
    <recommendedName>
        <fullName evidence="4">CBS domain protein</fullName>
    </recommendedName>
</protein>
<proteinExistence type="predicted"/>
<organism evidence="2 3">
    <name type="scientific">Idiomarina aquatica</name>
    <dbReference type="NCBI Taxonomy" id="1327752"/>
    <lineage>
        <taxon>Bacteria</taxon>
        <taxon>Pseudomonadati</taxon>
        <taxon>Pseudomonadota</taxon>
        <taxon>Gammaproteobacteria</taxon>
        <taxon>Alteromonadales</taxon>
        <taxon>Idiomarinaceae</taxon>
        <taxon>Idiomarina</taxon>
    </lineage>
</organism>